<keyword evidence="1" id="KW-0812">Transmembrane</keyword>
<feature type="region of interest" description="Disordered" evidence="2">
    <location>
        <begin position="268"/>
        <end position="293"/>
    </location>
</feature>
<feature type="transmembrane region" description="Helical" evidence="1">
    <location>
        <begin position="6"/>
        <end position="30"/>
    </location>
</feature>
<evidence type="ECO:0000259" key="3">
    <source>
        <dbReference type="PROSITE" id="PS50924"/>
    </source>
</evidence>
<dbReference type="PANTHER" id="PTHR35152">
    <property type="entry name" value="DOMAIN SIGNALLING PROTEIN, PUTATIVE (AFU_ORTHOLOGUE AFUA_5G11310)-RELATED"/>
    <property type="match status" value="1"/>
</dbReference>
<dbReference type="EMBL" id="JADBDY010000001">
    <property type="protein sequence ID" value="MBE1456326.1"/>
    <property type="molecule type" value="Genomic_DNA"/>
</dbReference>
<keyword evidence="1" id="KW-0472">Membrane</keyword>
<feature type="transmembrane region" description="Helical" evidence="1">
    <location>
        <begin position="215"/>
        <end position="235"/>
    </location>
</feature>
<gene>
    <name evidence="4" type="ORF">H4W79_000540</name>
</gene>
<evidence type="ECO:0000256" key="2">
    <source>
        <dbReference type="SAM" id="MobiDB-lite"/>
    </source>
</evidence>
<dbReference type="PROSITE" id="PS50924">
    <property type="entry name" value="MHYT"/>
    <property type="match status" value="1"/>
</dbReference>
<reference evidence="4 5" key="1">
    <citation type="submission" date="2020-10" db="EMBL/GenBank/DDBJ databases">
        <title>Sequencing the genomes of 1000 actinobacteria strains.</title>
        <authorList>
            <person name="Klenk H.-P."/>
        </authorList>
    </citation>
    <scope>NUCLEOTIDE SEQUENCE [LARGE SCALE GENOMIC DNA]</scope>
    <source>
        <strain evidence="4 5">DSM 45157</strain>
    </source>
</reference>
<keyword evidence="5" id="KW-1185">Reference proteome</keyword>
<accession>A0ABR9HBQ9</accession>
<feature type="transmembrane region" description="Helical" evidence="1">
    <location>
        <begin position="42"/>
        <end position="68"/>
    </location>
</feature>
<feature type="domain" description="MHYT" evidence="3">
    <location>
        <begin position="7"/>
        <end position="196"/>
    </location>
</feature>
<feature type="compositionally biased region" description="Basic and acidic residues" evidence="2">
    <location>
        <begin position="280"/>
        <end position="293"/>
    </location>
</feature>
<dbReference type="InterPro" id="IPR005330">
    <property type="entry name" value="MHYT_dom"/>
</dbReference>
<feature type="transmembrane region" description="Helical" evidence="1">
    <location>
        <begin position="108"/>
        <end position="127"/>
    </location>
</feature>
<comment type="caution">
    <text evidence="4">The sequence shown here is derived from an EMBL/GenBank/DDBJ whole genome shotgun (WGS) entry which is preliminary data.</text>
</comment>
<proteinExistence type="predicted"/>
<dbReference type="PANTHER" id="PTHR35152:SF1">
    <property type="entry name" value="DOMAIN SIGNALLING PROTEIN, PUTATIVE (AFU_ORTHOLOGUE AFUA_5G11310)-RELATED"/>
    <property type="match status" value="1"/>
</dbReference>
<name>A0ABR9HBQ9_9ACTN</name>
<sequence length="293" mass="31491">MAELLAQGWITPSIAYAVSAIGSFLGLAFASRARRTTGFFRWQWLSLAALSIGGVAVWSMHFVAMLGYTVSGTAIRYDAVLTAISGIVPVLVMGFALHLVVRRPSTGWLLCGGVLLGVGVIAMHYTGMASMNIHGELHHDPVYVALSCAIAVVAATAALWFARHLRSPGSMTLAALVMAVAVTSVHYTGMAGVHITPTDFMHVGAPEGMRARDLLLPLMTGMFVFLLICSLFLLLGGEEEYERRGYAAPSHRAAEHTIQSADVYYVPRHGAPQAPAPEPHAPRPGDDVWTRRR</sequence>
<evidence type="ECO:0000256" key="1">
    <source>
        <dbReference type="PROSITE-ProRule" id="PRU00244"/>
    </source>
</evidence>
<dbReference type="RefSeq" id="WP_191268706.1">
    <property type="nucleotide sequence ID" value="NZ_BMXJ01000002.1"/>
</dbReference>
<keyword evidence="1" id="KW-1133">Transmembrane helix</keyword>
<dbReference type="Pfam" id="PF03707">
    <property type="entry name" value="MHYT"/>
    <property type="match status" value="2"/>
</dbReference>
<dbReference type="Proteomes" id="UP000598217">
    <property type="component" value="Unassembled WGS sequence"/>
</dbReference>
<evidence type="ECO:0000313" key="5">
    <source>
        <dbReference type="Proteomes" id="UP000598217"/>
    </source>
</evidence>
<feature type="transmembrane region" description="Helical" evidence="1">
    <location>
        <begin position="80"/>
        <end position="101"/>
    </location>
</feature>
<organism evidence="4 5">
    <name type="scientific">Nocardiopsis terrae</name>
    <dbReference type="NCBI Taxonomy" id="372655"/>
    <lineage>
        <taxon>Bacteria</taxon>
        <taxon>Bacillati</taxon>
        <taxon>Actinomycetota</taxon>
        <taxon>Actinomycetes</taxon>
        <taxon>Streptosporangiales</taxon>
        <taxon>Nocardiopsidaceae</taxon>
        <taxon>Nocardiopsis</taxon>
    </lineage>
</organism>
<protein>
    <submittedName>
        <fullName evidence="4">NO-binding membrane sensor protein with MHYT domain</fullName>
    </submittedName>
</protein>
<evidence type="ECO:0000313" key="4">
    <source>
        <dbReference type="EMBL" id="MBE1456326.1"/>
    </source>
</evidence>
<feature type="transmembrane region" description="Helical" evidence="1">
    <location>
        <begin position="173"/>
        <end position="195"/>
    </location>
</feature>
<feature type="transmembrane region" description="Helical" evidence="1">
    <location>
        <begin position="142"/>
        <end position="161"/>
    </location>
</feature>